<reference evidence="5" key="2">
    <citation type="submission" date="2012-11" db="EMBL/GenBank/DDBJ databases">
        <authorList>
            <person name="Kuo A."/>
            <person name="Curtis B.A."/>
            <person name="Tanifuji G."/>
            <person name="Burki F."/>
            <person name="Gruber A."/>
            <person name="Irimia M."/>
            <person name="Maruyama S."/>
            <person name="Arias M.C."/>
            <person name="Ball S.G."/>
            <person name="Gile G.H."/>
            <person name="Hirakawa Y."/>
            <person name="Hopkins J.F."/>
            <person name="Rensing S.A."/>
            <person name="Schmutz J."/>
            <person name="Symeonidi A."/>
            <person name="Elias M."/>
            <person name="Eveleigh R.J."/>
            <person name="Herman E.K."/>
            <person name="Klute M.J."/>
            <person name="Nakayama T."/>
            <person name="Obornik M."/>
            <person name="Reyes-Prieto A."/>
            <person name="Armbrust E.V."/>
            <person name="Aves S.J."/>
            <person name="Beiko R.G."/>
            <person name="Coutinho P."/>
            <person name="Dacks J.B."/>
            <person name="Durnford D.G."/>
            <person name="Fast N.M."/>
            <person name="Green B.R."/>
            <person name="Grisdale C."/>
            <person name="Hempe F."/>
            <person name="Henrissat B."/>
            <person name="Hoppner M.P."/>
            <person name="Ishida K.-I."/>
            <person name="Kim E."/>
            <person name="Koreny L."/>
            <person name="Kroth P.G."/>
            <person name="Liu Y."/>
            <person name="Malik S.-B."/>
            <person name="Maier U.G."/>
            <person name="McRose D."/>
            <person name="Mock T."/>
            <person name="Neilson J.A."/>
            <person name="Onodera N.T."/>
            <person name="Poole A.M."/>
            <person name="Pritham E.J."/>
            <person name="Richards T.A."/>
            <person name="Rocap G."/>
            <person name="Roy S.W."/>
            <person name="Sarai C."/>
            <person name="Schaack S."/>
            <person name="Shirato S."/>
            <person name="Slamovits C.H."/>
            <person name="Spencer D.F."/>
            <person name="Suzuki S."/>
            <person name="Worden A.Z."/>
            <person name="Zauner S."/>
            <person name="Barry K."/>
            <person name="Bell C."/>
            <person name="Bharti A.K."/>
            <person name="Crow J.A."/>
            <person name="Grimwood J."/>
            <person name="Kramer R."/>
            <person name="Lindquist E."/>
            <person name="Lucas S."/>
            <person name="Salamov A."/>
            <person name="McFadden G.I."/>
            <person name="Lane C.E."/>
            <person name="Keeling P.J."/>
            <person name="Gray M.W."/>
            <person name="Grigoriev I.V."/>
            <person name="Archibald J.M."/>
        </authorList>
    </citation>
    <scope>NUCLEOTIDE SEQUENCE</scope>
    <source>
        <strain evidence="5">CCMP2712</strain>
    </source>
</reference>
<dbReference type="STRING" id="905079.L1INJ9"/>
<dbReference type="PANTHER" id="PTHR18929">
    <property type="entry name" value="PROTEIN DISULFIDE ISOMERASE"/>
    <property type="match status" value="1"/>
</dbReference>
<dbReference type="eggNOG" id="KOG0190">
    <property type="taxonomic scope" value="Eukaryota"/>
</dbReference>
<dbReference type="PROSITE" id="PS00194">
    <property type="entry name" value="THIOREDOXIN_1"/>
    <property type="match status" value="2"/>
</dbReference>
<dbReference type="GO" id="GO:0034976">
    <property type="term" value="P:response to endoplasmic reticulum stress"/>
    <property type="evidence" value="ECO:0007669"/>
    <property type="project" value="TreeGrafter"/>
</dbReference>
<evidence type="ECO:0000313" key="4">
    <source>
        <dbReference type="EnsemblProtists" id="EKX37856"/>
    </source>
</evidence>
<dbReference type="InterPro" id="IPR017937">
    <property type="entry name" value="Thioredoxin_CS"/>
</dbReference>
<proteinExistence type="inferred from homology"/>
<dbReference type="SUPFAM" id="SSF52833">
    <property type="entry name" value="Thioredoxin-like"/>
    <property type="match status" value="3"/>
</dbReference>
<gene>
    <name evidence="3" type="ORF">GUITHDRAFT_48649</name>
</gene>
<dbReference type="CDD" id="cd02995">
    <property type="entry name" value="PDI_a_PDI_a'_C"/>
    <property type="match status" value="1"/>
</dbReference>
<dbReference type="InterPro" id="IPR036249">
    <property type="entry name" value="Thioredoxin-like_sf"/>
</dbReference>
<dbReference type="HOGENOM" id="CLU_025879_1_0_1"/>
<dbReference type="GeneID" id="17294621"/>
<name>L1INJ9_GUITC</name>
<feature type="domain" description="Thioredoxin" evidence="2">
    <location>
        <begin position="1"/>
        <end position="134"/>
    </location>
</feature>
<dbReference type="PaxDb" id="55529-EKX37856"/>
<accession>L1INJ9</accession>
<dbReference type="AlphaFoldDB" id="L1INJ9"/>
<dbReference type="InterPro" id="IPR013766">
    <property type="entry name" value="Thioredoxin_domain"/>
</dbReference>
<protein>
    <recommendedName>
        <fullName evidence="2">Thioredoxin domain-containing protein</fullName>
    </recommendedName>
</protein>
<dbReference type="EMBL" id="JH993054">
    <property type="protein sequence ID" value="EKX37856.1"/>
    <property type="molecule type" value="Genomic_DNA"/>
</dbReference>
<evidence type="ECO:0000313" key="5">
    <source>
        <dbReference type="Proteomes" id="UP000011087"/>
    </source>
</evidence>
<evidence type="ECO:0000259" key="2">
    <source>
        <dbReference type="PROSITE" id="PS51352"/>
    </source>
</evidence>
<sequence length="448" mass="50903">DDDVAVLNGRNFETVAGRAPHMLVEFYAPWCGHCQKFEPIYQKVASHMRMEKINVMLAKVNAIEEPTLSQSMGVMGFPSLYWYAYGRMRSYEGGKRNSSMVEWISFHARRDAVHVVHSNREAEDLLEAMGAEEAVIGRFLHHHSVEAMAFMIAAEEDDTSYPNSSMPYVMVLEARGLGPPKWHQLPPERRYALFDADRIKSFVATYRMPRVVELTGKVWRRVLQSPVRNQTLLFSDPFSPGHEQRMAAFAAVAEEWFGKVLFLQISSNFTSVLKYFGLTASDFPAVVVAVAGHEETDKGEMYRLDQSRPQFNLTTLPKGNLEEDVIYPDDPVRKLTGEELEQVVMDPDKDVLVKFFAPWCGHCQAMRTAYMEVSDAFEEHPDLVIAEFDATAHKLPAGLSIEGYPTLRMWPAERGNSTRNKLSPLDYQGPRTTADISAFVRRHSVRLK</sequence>
<organism evidence="3">
    <name type="scientific">Guillardia theta (strain CCMP2712)</name>
    <name type="common">Cryptophyte</name>
    <dbReference type="NCBI Taxonomy" id="905079"/>
    <lineage>
        <taxon>Eukaryota</taxon>
        <taxon>Cryptophyceae</taxon>
        <taxon>Pyrenomonadales</taxon>
        <taxon>Geminigeraceae</taxon>
        <taxon>Guillardia</taxon>
    </lineage>
</organism>
<comment type="similarity">
    <text evidence="1">Belongs to the protein disulfide isomerase family.</text>
</comment>
<feature type="non-terminal residue" evidence="3">
    <location>
        <position position="448"/>
    </location>
</feature>
<dbReference type="OMA" id="KKSFDPM"/>
<evidence type="ECO:0000256" key="1">
    <source>
        <dbReference type="ARBA" id="ARBA00006347"/>
    </source>
</evidence>
<dbReference type="EnsemblProtists" id="EKX37856">
    <property type="protein sequence ID" value="EKX37856"/>
    <property type="gene ID" value="GUITHDRAFT_48649"/>
</dbReference>
<dbReference type="RefSeq" id="XP_005824836.1">
    <property type="nucleotide sequence ID" value="XM_005824779.1"/>
</dbReference>
<dbReference type="GO" id="GO:0005783">
    <property type="term" value="C:endoplasmic reticulum"/>
    <property type="evidence" value="ECO:0007669"/>
    <property type="project" value="TreeGrafter"/>
</dbReference>
<dbReference type="Proteomes" id="UP000011087">
    <property type="component" value="Unassembled WGS sequence"/>
</dbReference>
<dbReference type="OrthoDB" id="72053at2759"/>
<reference evidence="3 5" key="1">
    <citation type="journal article" date="2012" name="Nature">
        <title>Algal genomes reveal evolutionary mosaicism and the fate of nucleomorphs.</title>
        <authorList>
            <consortium name="DOE Joint Genome Institute"/>
            <person name="Curtis B.A."/>
            <person name="Tanifuji G."/>
            <person name="Burki F."/>
            <person name="Gruber A."/>
            <person name="Irimia M."/>
            <person name="Maruyama S."/>
            <person name="Arias M.C."/>
            <person name="Ball S.G."/>
            <person name="Gile G.H."/>
            <person name="Hirakawa Y."/>
            <person name="Hopkins J.F."/>
            <person name="Kuo A."/>
            <person name="Rensing S.A."/>
            <person name="Schmutz J."/>
            <person name="Symeonidi A."/>
            <person name="Elias M."/>
            <person name="Eveleigh R.J."/>
            <person name="Herman E.K."/>
            <person name="Klute M.J."/>
            <person name="Nakayama T."/>
            <person name="Obornik M."/>
            <person name="Reyes-Prieto A."/>
            <person name="Armbrust E.V."/>
            <person name="Aves S.J."/>
            <person name="Beiko R.G."/>
            <person name="Coutinho P."/>
            <person name="Dacks J.B."/>
            <person name="Durnford D.G."/>
            <person name="Fast N.M."/>
            <person name="Green B.R."/>
            <person name="Grisdale C.J."/>
            <person name="Hempel F."/>
            <person name="Henrissat B."/>
            <person name="Hoppner M.P."/>
            <person name="Ishida K."/>
            <person name="Kim E."/>
            <person name="Koreny L."/>
            <person name="Kroth P.G."/>
            <person name="Liu Y."/>
            <person name="Malik S.B."/>
            <person name="Maier U.G."/>
            <person name="McRose D."/>
            <person name="Mock T."/>
            <person name="Neilson J.A."/>
            <person name="Onodera N.T."/>
            <person name="Poole A.M."/>
            <person name="Pritham E.J."/>
            <person name="Richards T.A."/>
            <person name="Rocap G."/>
            <person name="Roy S.W."/>
            <person name="Sarai C."/>
            <person name="Schaack S."/>
            <person name="Shirato S."/>
            <person name="Slamovits C.H."/>
            <person name="Spencer D.F."/>
            <person name="Suzuki S."/>
            <person name="Worden A.Z."/>
            <person name="Zauner S."/>
            <person name="Barry K."/>
            <person name="Bell C."/>
            <person name="Bharti A.K."/>
            <person name="Crow J.A."/>
            <person name="Grimwood J."/>
            <person name="Kramer R."/>
            <person name="Lindquist E."/>
            <person name="Lucas S."/>
            <person name="Salamov A."/>
            <person name="McFadden G.I."/>
            <person name="Lane C.E."/>
            <person name="Keeling P.J."/>
            <person name="Gray M.W."/>
            <person name="Grigoriev I.V."/>
            <person name="Archibald J.M."/>
        </authorList>
    </citation>
    <scope>NUCLEOTIDE SEQUENCE</scope>
    <source>
        <strain evidence="3 5">CCMP2712</strain>
    </source>
</reference>
<feature type="domain" description="Thioredoxin" evidence="2">
    <location>
        <begin position="302"/>
        <end position="445"/>
    </location>
</feature>
<dbReference type="Gene3D" id="3.40.30.10">
    <property type="entry name" value="Glutaredoxin"/>
    <property type="match status" value="3"/>
</dbReference>
<dbReference type="PROSITE" id="PS51352">
    <property type="entry name" value="THIOREDOXIN_2"/>
    <property type="match status" value="2"/>
</dbReference>
<dbReference type="Pfam" id="PF13848">
    <property type="entry name" value="Thioredoxin_6"/>
    <property type="match status" value="1"/>
</dbReference>
<evidence type="ECO:0000313" key="3">
    <source>
        <dbReference type="EMBL" id="EKX37856.1"/>
    </source>
</evidence>
<dbReference type="Pfam" id="PF00085">
    <property type="entry name" value="Thioredoxin"/>
    <property type="match status" value="2"/>
</dbReference>
<dbReference type="CDD" id="cd02961">
    <property type="entry name" value="PDI_a_family"/>
    <property type="match status" value="1"/>
</dbReference>
<feature type="non-terminal residue" evidence="3">
    <location>
        <position position="1"/>
    </location>
</feature>
<dbReference type="CDD" id="cd02982">
    <property type="entry name" value="PDI_b'_family"/>
    <property type="match status" value="1"/>
</dbReference>
<dbReference type="GO" id="GO:0006457">
    <property type="term" value="P:protein folding"/>
    <property type="evidence" value="ECO:0007669"/>
    <property type="project" value="TreeGrafter"/>
</dbReference>
<dbReference type="KEGG" id="gtt:GUITHDRAFT_48649"/>
<reference evidence="4" key="3">
    <citation type="submission" date="2016-03" db="UniProtKB">
        <authorList>
            <consortium name="EnsemblProtists"/>
        </authorList>
    </citation>
    <scope>IDENTIFICATION</scope>
</reference>
<dbReference type="GO" id="GO:0003756">
    <property type="term" value="F:protein disulfide isomerase activity"/>
    <property type="evidence" value="ECO:0007669"/>
    <property type="project" value="TreeGrafter"/>
</dbReference>
<keyword evidence="5" id="KW-1185">Reference proteome</keyword>